<sequence length="523" mass="60178">MQAETSTVKQLKWVTPNSGLPNFPIINDAVKYLQRAVQAPYEMCLVAVLSAMSIAQQGLINVEQIHGGSCPSNLWIWITALSGERKSALMNLALEVLYRYQRQHRKKFEEELKSYQVLCEIHEDEKKHLKKEHRKALTSGDEELIEIARLCLTDHEEKKPVKPKSRDFIFEDIMPEALQYQLNQGPGNAAIISSEGGTIINGPVVRNLAFLSNTWSGGSFMVHRKSSDSYVVEDARLTLAIAAQPVALDNFMKKKGREAKDIGFFARCLFCFPQSEQGYRTASPNTSEFQEGRTRFNNRLNDIMDEYDEHLLLDKNDRYLVEFDKDCKPFAWELCLRIESELKPGGKYEHASEHASKLFENITRTAGNITYFEKGRGAKISRGILNEAARVCFNFSDHYLKYFQIQPEYIQDAAILHEHLLAQQEYGERYVAKTPIRKSGPYRLRNMTRLNRALEQLAEDGLIAVWKIVRTGFTYIDLNPNVPDDLTRWEEFCRKHKVSTLNWYEATVGGKVKELPAYKSHWY</sequence>
<evidence type="ECO:0000256" key="1">
    <source>
        <dbReference type="SAM" id="Coils"/>
    </source>
</evidence>
<reference evidence="3" key="1">
    <citation type="journal article" date="2018" name="Front. Microbiol.">
        <title>Genome-Based Analysis Reveals the Taxonomy and Diversity of the Family Idiomarinaceae.</title>
        <authorList>
            <person name="Liu Y."/>
            <person name="Lai Q."/>
            <person name="Shao Z."/>
        </authorList>
    </citation>
    <scope>NUCLEOTIDE SEQUENCE [LARGE SCALE GENOMIC DNA]</scope>
    <source>
        <strain evidence="3">R22</strain>
    </source>
</reference>
<proteinExistence type="predicted"/>
<dbReference type="EMBL" id="PIQC01000003">
    <property type="protein sequence ID" value="RUO71637.1"/>
    <property type="molecule type" value="Genomic_DNA"/>
</dbReference>
<accession>A0A432Z176</accession>
<name>A0A432Z176_9GAMM</name>
<protein>
    <recommendedName>
        <fullName evidence="4">DUF3987 domain-containing protein</fullName>
    </recommendedName>
</protein>
<dbReference type="InterPro" id="IPR025048">
    <property type="entry name" value="DUF3987"/>
</dbReference>
<evidence type="ECO:0000313" key="2">
    <source>
        <dbReference type="EMBL" id="RUO71637.1"/>
    </source>
</evidence>
<dbReference type="OrthoDB" id="9067983at2"/>
<feature type="coiled-coil region" evidence="1">
    <location>
        <begin position="105"/>
        <end position="132"/>
    </location>
</feature>
<dbReference type="RefSeq" id="WP_126780404.1">
    <property type="nucleotide sequence ID" value="NZ_PIQC01000003.1"/>
</dbReference>
<dbReference type="Proteomes" id="UP000288058">
    <property type="component" value="Unassembled WGS sequence"/>
</dbReference>
<evidence type="ECO:0008006" key="4">
    <source>
        <dbReference type="Google" id="ProtNLM"/>
    </source>
</evidence>
<keyword evidence="1" id="KW-0175">Coiled coil</keyword>
<keyword evidence="3" id="KW-1185">Reference proteome</keyword>
<gene>
    <name evidence="2" type="ORF">CWI78_03740</name>
</gene>
<comment type="caution">
    <text evidence="2">The sequence shown here is derived from an EMBL/GenBank/DDBJ whole genome shotgun (WGS) entry which is preliminary data.</text>
</comment>
<organism evidence="2 3">
    <name type="scientific">Idiomarina ramblicola</name>
    <dbReference type="NCBI Taxonomy" id="263724"/>
    <lineage>
        <taxon>Bacteria</taxon>
        <taxon>Pseudomonadati</taxon>
        <taxon>Pseudomonadota</taxon>
        <taxon>Gammaproteobacteria</taxon>
        <taxon>Alteromonadales</taxon>
        <taxon>Idiomarinaceae</taxon>
        <taxon>Idiomarina</taxon>
    </lineage>
</organism>
<dbReference type="Pfam" id="PF13148">
    <property type="entry name" value="DUF3987"/>
    <property type="match status" value="1"/>
</dbReference>
<dbReference type="AlphaFoldDB" id="A0A432Z176"/>
<evidence type="ECO:0000313" key="3">
    <source>
        <dbReference type="Proteomes" id="UP000288058"/>
    </source>
</evidence>